<dbReference type="Pfam" id="PF12937">
    <property type="entry name" value="F-box-like"/>
    <property type="match status" value="1"/>
</dbReference>
<protein>
    <submittedName>
        <fullName evidence="4">Uncharacterized protein</fullName>
    </submittedName>
</protein>
<evidence type="ECO:0000313" key="5">
    <source>
        <dbReference type="Proteomes" id="UP000054821"/>
    </source>
</evidence>
<feature type="region of interest" description="Disordered" evidence="1">
    <location>
        <begin position="44"/>
        <end position="79"/>
    </location>
</feature>
<organism evidence="4 5">
    <name type="scientific">Trichoderma gamsii</name>
    <dbReference type="NCBI Taxonomy" id="398673"/>
    <lineage>
        <taxon>Eukaryota</taxon>
        <taxon>Fungi</taxon>
        <taxon>Dikarya</taxon>
        <taxon>Ascomycota</taxon>
        <taxon>Pezizomycotina</taxon>
        <taxon>Sordariomycetes</taxon>
        <taxon>Hypocreomycetidae</taxon>
        <taxon>Hypocreales</taxon>
        <taxon>Hypocreaceae</taxon>
        <taxon>Trichoderma</taxon>
    </lineage>
</organism>
<dbReference type="Gene3D" id="1.20.1280.50">
    <property type="match status" value="1"/>
</dbReference>
<evidence type="ECO:0000313" key="4">
    <source>
        <dbReference type="EMBL" id="PON29355.1"/>
    </source>
</evidence>
<sequence>MDDDQQEHVADASLLLPRDVGGVLQVPRGSSLISLHQLGSSDNGSIMVSPSNAGRKRKRMSVPNPAGDGPPKKIKNVSADQGSLDFGSLPASHHDVSLQLPAEVWQHIFSFLPPHTLGTLLRVNKLFNKYLDPASPFTISAPEFRVPSIVPALLPDAIWRASRCLFWPRMPAPLSGKSDLDMWRFACSRSCQICGQIDETNVAWESLPWRRGPGNNTVSPIFVFFVNSCGKCLAETSVKEVDVLLSTSIPSVLIPGLPMAFLTPDLNVVYTQSIKTTQVPTSVPLTRTYWPTQVESLRLEFEDVKRFGPAAAEEWIKGLEARGADTIHKALRWEKYYLAGGVSQMLIRSSSTPPQPTTRGALKNYEATTRPMRRAREVTEELKSQRRADIECRAKRLQPPIPPDVLVDLPSFQISLEKAEPFRDEEWNNLKQQLMSQYKKVRRAERKSAAAAKGSEKHQANSTAKKSTETALQGEHDAETLAKIRITTLTDQFIGDHLSEGQSVEQNDYAQFTIDLLAYVHKHYYAEFSKKNTTSLAPKLTLGDMVWIFDHKVRRVLKDTDEDLFSCKRCLKSRKRFGFNAFIQHYLSKHAPKPGQKGKKMRDRLRVEWPGEIPFGSSPIQQVSNVDSKSPSSQTTEVDDAYKPRIDAMAKAIKSVWKIMKHVENMSFSVKIFVSIYHVAKVLQEDDPELVSLDTFVHVLNHFKSSSALATYHGLTCKICMLSQARDEDEKGLFTLPGLAKHFHDVHEKGRTSLTDWRVDLISIPDLQISQDLRAKVWESKRAFKLTSEALPWLFTSKGETSQDCPLPTSSNALNKGLEAGDAASGQKIYQRDENLHGDVPRLLPASVVYDRSDTIQKQARYDSVVAGAAGISKRMPQIYEPFDRVRAHRTATEGSSVWGSSRTNSQTFSPREGGPESGRHWSSFHPHVEHDTQVVEEPDEYPYYPDMEIQRAQSHIEFGNGLDGSYYIPSGHHQPIPSARLYHYGGSVSSYDRHDRVDARHASNGYYTQHPAMMREYRVIPTAERFDYTHPEPHRSIAPQRAYGSYASRYALANRRPGI</sequence>
<accession>A0A2P4ZYI8</accession>
<dbReference type="CDD" id="cd09917">
    <property type="entry name" value="F-box_SF"/>
    <property type="match status" value="1"/>
</dbReference>
<reference evidence="4 5" key="1">
    <citation type="journal article" date="2016" name="Genome Announc.">
        <title>Draft Whole-Genome Sequence of Trichoderma gamsii T6085, a Promising Biocontrol Agent of Fusarium Head Blight on Wheat.</title>
        <authorList>
            <person name="Baroncelli R."/>
            <person name="Zapparata A."/>
            <person name="Piaggeschi G."/>
            <person name="Sarrocco S."/>
            <person name="Vannacci G."/>
        </authorList>
    </citation>
    <scope>NUCLEOTIDE SEQUENCE [LARGE SCALE GENOMIC DNA]</scope>
    <source>
        <strain evidence="4 5">T6085</strain>
    </source>
</reference>
<dbReference type="InterPro" id="IPR036047">
    <property type="entry name" value="F-box-like_dom_sf"/>
</dbReference>
<feature type="region of interest" description="Disordered" evidence="1">
    <location>
        <begin position="443"/>
        <end position="473"/>
    </location>
</feature>
<comment type="caution">
    <text evidence="4">The sequence shown here is derived from an EMBL/GenBank/DDBJ whole genome shotgun (WGS) entry which is preliminary data.</text>
</comment>
<dbReference type="EMBL" id="JPDN02000004">
    <property type="protein sequence ID" value="PON29355.1"/>
    <property type="molecule type" value="Genomic_DNA"/>
</dbReference>
<dbReference type="Proteomes" id="UP000054821">
    <property type="component" value="Unassembled WGS sequence"/>
</dbReference>
<feature type="region of interest" description="Disordered" evidence="1">
    <location>
        <begin position="892"/>
        <end position="924"/>
    </location>
</feature>
<dbReference type="SUPFAM" id="SSF81383">
    <property type="entry name" value="F-box domain"/>
    <property type="match status" value="1"/>
</dbReference>
<gene>
    <name evidence="4" type="ORF">TGAM01_v201604</name>
</gene>
<feature type="domain" description="DUF7892" evidence="3">
    <location>
        <begin position="640"/>
        <end position="790"/>
    </location>
</feature>
<feature type="compositionally biased region" description="Polar residues" evidence="1">
    <location>
        <begin position="893"/>
        <end position="910"/>
    </location>
</feature>
<name>A0A2P4ZYI8_9HYPO</name>
<dbReference type="InterPro" id="IPR057214">
    <property type="entry name" value="DUF7892"/>
</dbReference>
<dbReference type="STRING" id="398673.A0A2P4ZYI8"/>
<feature type="compositionally biased region" description="Polar residues" evidence="1">
    <location>
        <begin position="460"/>
        <end position="471"/>
    </location>
</feature>
<proteinExistence type="predicted"/>
<dbReference type="InterPro" id="IPR001810">
    <property type="entry name" value="F-box_dom"/>
</dbReference>
<dbReference type="AlphaFoldDB" id="A0A2P4ZYI8"/>
<evidence type="ECO:0000256" key="1">
    <source>
        <dbReference type="SAM" id="MobiDB-lite"/>
    </source>
</evidence>
<dbReference type="GeneID" id="29989486"/>
<dbReference type="RefSeq" id="XP_018657382.1">
    <property type="nucleotide sequence ID" value="XM_018809403.1"/>
</dbReference>
<keyword evidence="5" id="KW-1185">Reference proteome</keyword>
<feature type="region of interest" description="Disordered" evidence="1">
    <location>
        <begin position="614"/>
        <end position="638"/>
    </location>
</feature>
<feature type="compositionally biased region" description="Polar residues" evidence="1">
    <location>
        <begin position="618"/>
        <end position="636"/>
    </location>
</feature>
<evidence type="ECO:0000259" key="2">
    <source>
        <dbReference type="Pfam" id="PF12937"/>
    </source>
</evidence>
<dbReference type="Pfam" id="PF25422">
    <property type="entry name" value="DUF7892"/>
    <property type="match status" value="1"/>
</dbReference>
<feature type="domain" description="F-box" evidence="2">
    <location>
        <begin position="99"/>
        <end position="129"/>
    </location>
</feature>
<evidence type="ECO:0000259" key="3">
    <source>
        <dbReference type="Pfam" id="PF25422"/>
    </source>
</evidence>